<evidence type="ECO:0000313" key="3">
    <source>
        <dbReference type="EMBL" id="MBX8644580.1"/>
    </source>
</evidence>
<keyword evidence="1" id="KW-0472">Membrane</keyword>
<evidence type="ECO:0000256" key="1">
    <source>
        <dbReference type="SAM" id="Phobius"/>
    </source>
</evidence>
<protein>
    <submittedName>
        <fullName evidence="3">Uncharacterized protein</fullName>
    </submittedName>
</protein>
<dbReference type="EMBL" id="JAHEAC010000075">
    <property type="protein sequence ID" value="MBX8644580.1"/>
    <property type="molecule type" value="Genomic_DNA"/>
</dbReference>
<keyword evidence="1" id="KW-1133">Transmembrane helix</keyword>
<feature type="transmembrane region" description="Helical" evidence="1">
    <location>
        <begin position="156"/>
        <end position="175"/>
    </location>
</feature>
<organism evidence="3 4">
    <name type="scientific">Candidatus Sysuiplasma superficiale</name>
    <dbReference type="NCBI Taxonomy" id="2823368"/>
    <lineage>
        <taxon>Archaea</taxon>
        <taxon>Methanobacteriati</taxon>
        <taxon>Thermoplasmatota</taxon>
        <taxon>Thermoplasmata</taxon>
        <taxon>Candidatus Sysuiplasmatales</taxon>
        <taxon>Candidatus Sysuiplasmataceae</taxon>
        <taxon>Candidatus Sysuiplasma</taxon>
    </lineage>
</organism>
<dbReference type="AlphaFoldDB" id="A0A8J7YQE1"/>
<accession>A0A8J7YQE1</accession>
<proteinExistence type="predicted"/>
<sequence length="188" mass="20453">MHRRAAGISYTLFYSLWSAVIATSFLYLSGLMDSVGTAETIPYVIGGLILGSFLFSSLSTLRYFGGLKGALYSGVLCLMMFAAVYEPVHYDMIVTNGSALLFSLLCMSGNLLTASVCRGTVYSSRRIPSTVLLLGTESLLMTTVLLSFYIALFYRFMPLIIIASTLLSFAFLFLWKMQSRPAGSTGAA</sequence>
<dbReference type="EMBL" id="JAGVSJ010000005">
    <property type="protein sequence ID" value="MBX8631490.1"/>
    <property type="molecule type" value="Genomic_DNA"/>
</dbReference>
<evidence type="ECO:0000313" key="4">
    <source>
        <dbReference type="Proteomes" id="UP000750197"/>
    </source>
</evidence>
<feature type="transmembrane region" description="Helical" evidence="1">
    <location>
        <begin position="131"/>
        <end position="150"/>
    </location>
</feature>
<gene>
    <name evidence="2" type="ORF">J9259_03080</name>
    <name evidence="3" type="ORF">KIY12_07665</name>
</gene>
<comment type="caution">
    <text evidence="3">The sequence shown here is derived from an EMBL/GenBank/DDBJ whole genome shotgun (WGS) entry which is preliminary data.</text>
</comment>
<dbReference type="Proteomes" id="UP000716004">
    <property type="component" value="Unassembled WGS sequence"/>
</dbReference>
<feature type="transmembrane region" description="Helical" evidence="1">
    <location>
        <begin position="70"/>
        <end position="88"/>
    </location>
</feature>
<dbReference type="Proteomes" id="UP000750197">
    <property type="component" value="Unassembled WGS sequence"/>
</dbReference>
<reference evidence="3" key="1">
    <citation type="submission" date="2021-05" db="EMBL/GenBank/DDBJ databases">
        <title>Genomic insights into ecological role and evolution of a novel Thermoplasmata order Candidatus Sysuiplasmatales.</title>
        <authorList>
            <person name="Yuan Y."/>
        </authorList>
    </citation>
    <scope>NUCLEOTIDE SEQUENCE</scope>
    <source>
        <strain evidence="3">TUT19-bin139</strain>
        <strain evidence="2">YP2-bin.285</strain>
    </source>
</reference>
<feature type="transmembrane region" description="Helical" evidence="1">
    <location>
        <begin position="100"/>
        <end position="119"/>
    </location>
</feature>
<name>A0A8J7YQE1_9ARCH</name>
<keyword evidence="1" id="KW-0812">Transmembrane</keyword>
<feature type="transmembrane region" description="Helical" evidence="1">
    <location>
        <begin position="40"/>
        <end position="58"/>
    </location>
</feature>
<feature type="transmembrane region" description="Helical" evidence="1">
    <location>
        <begin position="7"/>
        <end position="28"/>
    </location>
</feature>
<evidence type="ECO:0000313" key="2">
    <source>
        <dbReference type="EMBL" id="MBX8631490.1"/>
    </source>
</evidence>